<dbReference type="EMBL" id="BKCJ011349711">
    <property type="protein sequence ID" value="GFD24081.1"/>
    <property type="molecule type" value="Genomic_DNA"/>
</dbReference>
<comment type="caution">
    <text evidence="1">The sequence shown here is derived from an EMBL/GenBank/DDBJ whole genome shotgun (WGS) entry which is preliminary data.</text>
</comment>
<sequence length="73" mass="6873">GYAGPGGYLRGILLRSQRGVGAASSHGGRCHAGGIHAGPRVCGPRLAGGGAGVAGPAAGVCGHPGHGHQLVCV</sequence>
<accession>A0A699URB7</accession>
<organism evidence="1">
    <name type="scientific">Tanacetum cinerariifolium</name>
    <name type="common">Dalmatian daisy</name>
    <name type="synonym">Chrysanthemum cinerariifolium</name>
    <dbReference type="NCBI Taxonomy" id="118510"/>
    <lineage>
        <taxon>Eukaryota</taxon>
        <taxon>Viridiplantae</taxon>
        <taxon>Streptophyta</taxon>
        <taxon>Embryophyta</taxon>
        <taxon>Tracheophyta</taxon>
        <taxon>Spermatophyta</taxon>
        <taxon>Magnoliopsida</taxon>
        <taxon>eudicotyledons</taxon>
        <taxon>Gunneridae</taxon>
        <taxon>Pentapetalae</taxon>
        <taxon>asterids</taxon>
        <taxon>campanulids</taxon>
        <taxon>Asterales</taxon>
        <taxon>Asteraceae</taxon>
        <taxon>Asteroideae</taxon>
        <taxon>Anthemideae</taxon>
        <taxon>Anthemidinae</taxon>
        <taxon>Tanacetum</taxon>
    </lineage>
</organism>
<protein>
    <submittedName>
        <fullName evidence="1">Uncharacterized protein</fullName>
    </submittedName>
</protein>
<gene>
    <name evidence="1" type="ORF">Tci_896050</name>
</gene>
<proteinExistence type="predicted"/>
<dbReference type="AlphaFoldDB" id="A0A699URB7"/>
<name>A0A699URB7_TANCI</name>
<feature type="non-terminal residue" evidence="1">
    <location>
        <position position="1"/>
    </location>
</feature>
<evidence type="ECO:0000313" key="1">
    <source>
        <dbReference type="EMBL" id="GFD24081.1"/>
    </source>
</evidence>
<reference evidence="1" key="1">
    <citation type="journal article" date="2019" name="Sci. Rep.">
        <title>Draft genome of Tanacetum cinerariifolium, the natural source of mosquito coil.</title>
        <authorList>
            <person name="Yamashiro T."/>
            <person name="Shiraishi A."/>
            <person name="Satake H."/>
            <person name="Nakayama K."/>
        </authorList>
    </citation>
    <scope>NUCLEOTIDE SEQUENCE</scope>
</reference>